<feature type="region of interest" description="Disordered" evidence="4">
    <location>
        <begin position="81"/>
        <end position="128"/>
    </location>
</feature>
<feature type="region of interest" description="Disordered" evidence="4">
    <location>
        <begin position="1"/>
        <end position="49"/>
    </location>
</feature>
<keyword evidence="3" id="KW-0378">Hydrolase</keyword>
<dbReference type="Pfam" id="PF18758">
    <property type="entry name" value="KDZ"/>
    <property type="match status" value="1"/>
</dbReference>
<dbReference type="PROSITE" id="PS50600">
    <property type="entry name" value="ULP_PROTEASE"/>
    <property type="match status" value="1"/>
</dbReference>
<feature type="domain" description="Ubiquitin-like protease family profile" evidence="5">
    <location>
        <begin position="1162"/>
        <end position="1338"/>
    </location>
</feature>
<dbReference type="Pfam" id="PF02902">
    <property type="entry name" value="Peptidase_C48"/>
    <property type="match status" value="1"/>
</dbReference>
<dbReference type="STRING" id="230819.A0A5C3KEU7"/>
<protein>
    <recommendedName>
        <fullName evidence="5">Ubiquitin-like protease family profile domain-containing protein</fullName>
    </recommendedName>
</protein>
<dbReference type="GO" id="GO:0008234">
    <property type="term" value="F:cysteine-type peptidase activity"/>
    <property type="evidence" value="ECO:0007669"/>
    <property type="project" value="InterPro"/>
</dbReference>
<dbReference type="InterPro" id="IPR003653">
    <property type="entry name" value="Peptidase_C48_C"/>
</dbReference>
<keyword evidence="7" id="KW-1185">Reference proteome</keyword>
<dbReference type="GO" id="GO:0006508">
    <property type="term" value="P:proteolysis"/>
    <property type="evidence" value="ECO:0007669"/>
    <property type="project" value="UniProtKB-KW"/>
</dbReference>
<proteinExistence type="inferred from homology"/>
<comment type="similarity">
    <text evidence="1">Belongs to the peptidase C48 family.</text>
</comment>
<dbReference type="GO" id="GO:0019783">
    <property type="term" value="F:ubiquitin-like protein peptidase activity"/>
    <property type="evidence" value="ECO:0007669"/>
    <property type="project" value="UniProtKB-ARBA"/>
</dbReference>
<accession>A0A5C3KEU7</accession>
<dbReference type="SUPFAM" id="SSF54001">
    <property type="entry name" value="Cysteine proteinases"/>
    <property type="match status" value="1"/>
</dbReference>
<keyword evidence="2" id="KW-0645">Protease</keyword>
<dbReference type="InterPro" id="IPR040521">
    <property type="entry name" value="KDZ"/>
</dbReference>
<dbReference type="EMBL" id="ML210412">
    <property type="protein sequence ID" value="TFK18317.1"/>
    <property type="molecule type" value="Genomic_DNA"/>
</dbReference>
<evidence type="ECO:0000313" key="7">
    <source>
        <dbReference type="Proteomes" id="UP000307440"/>
    </source>
</evidence>
<feature type="region of interest" description="Disordered" evidence="4">
    <location>
        <begin position="315"/>
        <end position="334"/>
    </location>
</feature>
<feature type="compositionally biased region" description="Acidic residues" evidence="4">
    <location>
        <begin position="1052"/>
        <end position="1081"/>
    </location>
</feature>
<evidence type="ECO:0000256" key="1">
    <source>
        <dbReference type="ARBA" id="ARBA00005234"/>
    </source>
</evidence>
<evidence type="ECO:0000313" key="6">
    <source>
        <dbReference type="EMBL" id="TFK18317.1"/>
    </source>
</evidence>
<dbReference type="Gene3D" id="3.40.395.10">
    <property type="entry name" value="Adenoviral Proteinase, Chain A"/>
    <property type="match status" value="1"/>
</dbReference>
<sequence>MSSSKKRKAESNQDRNLPVAPLTPPPRTVRPFEPGTPLSPMKRRDPKKTKTMVEAFGVEDRQAYLQRKLLALKTGTMPVIETRAPDSLPSGQDVEMQDAGDASHEDSDPDVPIPKANPFKKSGGGPNLEARRKYDQWKTLLADKWEALLEYLTSSYQEPLQEPPEKMMNCVVEKGKCDYVETVIECLFFDYFKDFSVVSCACSDVHTILIKHGLFPCSPDKPQRAVSIAVIEFYSAIFEKSSDAVHAIAHALKRYYTRRGFISKNKENQRALDPFRKGFSSAHQWYWYLRLIVEQKKKEALDRAAYLIPSLSSQKSKDQRAANGPPAPVDMKVEASTDEPDGLVHATRTYVLDMLKSNETSNTQQPLLEVSGKPDDWTDEERTTVSRFLQQRCPACFGALLFGKPFDKGADIMVCLDGNFNHRHYRSKRNCPPFYKPDFFIPKTYVDEVGRKIVKARKRQAKNYVPVVPDPAVDTCEKSHESGSGSTTKTPLSNFDAGGLMGMVCRHDIPLFFANIDTPGEQQKYAVALIQTLFSHLPKNANVWVLYDVACVLDRSRKLASRIVSYDIFTEDVNPRVAFATSAMHAYAHHWACQLVYNPRMIQGLALFDGEGQERLWSRMTGLIGITRVSANNKRYFIIDRKAAVIASEGRDNLGAFIKRRLTKNIPDRENDARKTLEECELTIDELREQWDHQKASQLSLRAYAPARLKKQLDSLFKLQTEVEASQKTLKDTIDAIAETGKTGTNKKLIEKMQAQHGELLENIDELYSALNIQGEFPELKDVSYQFLLKLLLAHDLKINIRKRAIGSFFEWDRLDQAVKGRDKPLGTKIHQKTRQSIQKRSPALISALRRFNKLCQELAHLHQPEWDIPVPEPLPTTVRELRESQVLLQDVWISRSGDEPPPLWLIDQSVRDGIRAMLILDRCKEERQRLAHEADNMHRWYQQELTSFEVALANPENDSLRVLLFNERSHLFSLNNRWASSYVSTVQYLNAIRKAKMVGETAMASLPESGRSKASVYVKAFVEHDDPTVSELDGGVPQVLEDREAEREGDNDSDSDSDSDNENDPEEQDDGDPMDDDTVVGEDSQIKFKYIPPLDTEDDPDGSEMTVPPGSLNLVWKAPDPCFVDGRPLDLSTPNPRTNVHRDCSTRRTFDLQFRGLQRRYHFNRHQLQIFNDPTAWLDDDCINSGSVFLQHISLHDSPASHACCILSSFLYRSVKFQSPDDELWRLVKHSQFWDRDVWIIPIHHVVPAKHWSLAFVHVRLRQIFIFDSLASRSSFRHGAENTMLLVVRLARLSALNGHRWDIPLTSGWTARPVLTTSLQHDGYSCGIWVLVEILAVLHSQHLTGLTENDLPSFRRTILNCILALSPNPIAN</sequence>
<dbReference type="PANTHER" id="PTHR33096:SF1">
    <property type="entry name" value="CXC1-LIKE CYSTEINE CLUSTER ASSOCIATED WITH KDZ TRANSPOSASES DOMAIN-CONTAINING PROTEIN"/>
    <property type="match status" value="1"/>
</dbReference>
<feature type="region of interest" description="Disordered" evidence="4">
    <location>
        <begin position="1043"/>
        <end position="1106"/>
    </location>
</feature>
<organism evidence="6 7">
    <name type="scientific">Coprinopsis marcescibilis</name>
    <name type="common">Agaric fungus</name>
    <name type="synonym">Psathyrella marcescibilis</name>
    <dbReference type="NCBI Taxonomy" id="230819"/>
    <lineage>
        <taxon>Eukaryota</taxon>
        <taxon>Fungi</taxon>
        <taxon>Dikarya</taxon>
        <taxon>Basidiomycota</taxon>
        <taxon>Agaricomycotina</taxon>
        <taxon>Agaricomycetes</taxon>
        <taxon>Agaricomycetidae</taxon>
        <taxon>Agaricales</taxon>
        <taxon>Agaricineae</taxon>
        <taxon>Psathyrellaceae</taxon>
        <taxon>Coprinopsis</taxon>
    </lineage>
</organism>
<dbReference type="InterPro" id="IPR038765">
    <property type="entry name" value="Papain-like_cys_pep_sf"/>
</dbReference>
<dbReference type="Proteomes" id="UP000307440">
    <property type="component" value="Unassembled WGS sequence"/>
</dbReference>
<evidence type="ECO:0000256" key="3">
    <source>
        <dbReference type="ARBA" id="ARBA00022801"/>
    </source>
</evidence>
<evidence type="ECO:0000256" key="2">
    <source>
        <dbReference type="ARBA" id="ARBA00022670"/>
    </source>
</evidence>
<gene>
    <name evidence="6" type="ORF">FA15DRAFT_709976</name>
</gene>
<name>A0A5C3KEU7_COPMA</name>
<evidence type="ECO:0000259" key="5">
    <source>
        <dbReference type="PROSITE" id="PS50600"/>
    </source>
</evidence>
<reference evidence="6 7" key="1">
    <citation type="journal article" date="2019" name="Nat. Ecol. Evol.">
        <title>Megaphylogeny resolves global patterns of mushroom evolution.</title>
        <authorList>
            <person name="Varga T."/>
            <person name="Krizsan K."/>
            <person name="Foldi C."/>
            <person name="Dima B."/>
            <person name="Sanchez-Garcia M."/>
            <person name="Sanchez-Ramirez S."/>
            <person name="Szollosi G.J."/>
            <person name="Szarkandi J.G."/>
            <person name="Papp V."/>
            <person name="Albert L."/>
            <person name="Andreopoulos W."/>
            <person name="Angelini C."/>
            <person name="Antonin V."/>
            <person name="Barry K.W."/>
            <person name="Bougher N.L."/>
            <person name="Buchanan P."/>
            <person name="Buyck B."/>
            <person name="Bense V."/>
            <person name="Catcheside P."/>
            <person name="Chovatia M."/>
            <person name="Cooper J."/>
            <person name="Damon W."/>
            <person name="Desjardin D."/>
            <person name="Finy P."/>
            <person name="Geml J."/>
            <person name="Haridas S."/>
            <person name="Hughes K."/>
            <person name="Justo A."/>
            <person name="Karasinski D."/>
            <person name="Kautmanova I."/>
            <person name="Kiss B."/>
            <person name="Kocsube S."/>
            <person name="Kotiranta H."/>
            <person name="LaButti K.M."/>
            <person name="Lechner B.E."/>
            <person name="Liimatainen K."/>
            <person name="Lipzen A."/>
            <person name="Lukacs Z."/>
            <person name="Mihaltcheva S."/>
            <person name="Morgado L.N."/>
            <person name="Niskanen T."/>
            <person name="Noordeloos M.E."/>
            <person name="Ohm R.A."/>
            <person name="Ortiz-Santana B."/>
            <person name="Ovrebo C."/>
            <person name="Racz N."/>
            <person name="Riley R."/>
            <person name="Savchenko A."/>
            <person name="Shiryaev A."/>
            <person name="Soop K."/>
            <person name="Spirin V."/>
            <person name="Szebenyi C."/>
            <person name="Tomsovsky M."/>
            <person name="Tulloss R.E."/>
            <person name="Uehling J."/>
            <person name="Grigoriev I.V."/>
            <person name="Vagvolgyi C."/>
            <person name="Papp T."/>
            <person name="Martin F.M."/>
            <person name="Miettinen O."/>
            <person name="Hibbett D.S."/>
            <person name="Nagy L.G."/>
        </authorList>
    </citation>
    <scope>NUCLEOTIDE SEQUENCE [LARGE SCALE GENOMIC DNA]</scope>
    <source>
        <strain evidence="6 7">CBS 121175</strain>
    </source>
</reference>
<evidence type="ECO:0000256" key="4">
    <source>
        <dbReference type="SAM" id="MobiDB-lite"/>
    </source>
</evidence>
<dbReference type="PANTHER" id="PTHR33096">
    <property type="entry name" value="CXC2 DOMAIN-CONTAINING PROTEIN"/>
    <property type="match status" value="1"/>
</dbReference>
<dbReference type="OrthoDB" id="3259803at2759"/>